<reference evidence="2 3" key="1">
    <citation type="submission" date="2007-01" db="EMBL/GenBank/DDBJ databases">
        <authorList>
            <person name="Haygood M."/>
            <person name="Podell S."/>
            <person name="Anderson C."/>
            <person name="Hopkinson B."/>
            <person name="Roe K."/>
            <person name="Barbeau K."/>
            <person name="Gaasterland T."/>
            <person name="Ferriera S."/>
            <person name="Johnson J."/>
            <person name="Kravitz S."/>
            <person name="Beeson K."/>
            <person name="Sutton G."/>
            <person name="Rogers Y.-H."/>
            <person name="Friedman R."/>
            <person name="Frazier M."/>
            <person name="Venter J.C."/>
        </authorList>
    </citation>
    <scope>NUCLEOTIDE SEQUENCE [LARGE SCALE GENOMIC DNA]</scope>
    <source>
        <strain evidence="2 3">ATCC 23134</strain>
    </source>
</reference>
<organism evidence="2 3">
    <name type="scientific">Microscilla marina ATCC 23134</name>
    <dbReference type="NCBI Taxonomy" id="313606"/>
    <lineage>
        <taxon>Bacteria</taxon>
        <taxon>Pseudomonadati</taxon>
        <taxon>Bacteroidota</taxon>
        <taxon>Cytophagia</taxon>
        <taxon>Cytophagales</taxon>
        <taxon>Microscillaceae</taxon>
        <taxon>Microscilla</taxon>
    </lineage>
</organism>
<evidence type="ECO:0000256" key="1">
    <source>
        <dbReference type="SAM" id="MobiDB-lite"/>
    </source>
</evidence>
<keyword evidence="3" id="KW-1185">Reference proteome</keyword>
<sequence>MVIFIPIVVIFSRSRKQNKKIAEQTAHGLQQGENAHHKPLYEPSKSTPQVSDKAVIEVAVANNGKVTSTVLCAKLDISVADATAKLESLHNQGIFTLDNTDSGHLVYVLVDLDLMK</sequence>
<protein>
    <submittedName>
        <fullName evidence="2">Uncharacterized protein</fullName>
    </submittedName>
</protein>
<feature type="region of interest" description="Disordered" evidence="1">
    <location>
        <begin position="24"/>
        <end position="48"/>
    </location>
</feature>
<comment type="caution">
    <text evidence="2">The sequence shown here is derived from an EMBL/GenBank/DDBJ whole genome shotgun (WGS) entry which is preliminary data.</text>
</comment>
<dbReference type="EMBL" id="AAWS01000010">
    <property type="protein sequence ID" value="EAY29553.1"/>
    <property type="molecule type" value="Genomic_DNA"/>
</dbReference>
<name>A1ZJ17_MICM2</name>
<evidence type="ECO:0000313" key="2">
    <source>
        <dbReference type="EMBL" id="EAY29553.1"/>
    </source>
</evidence>
<accession>A1ZJ17</accession>
<dbReference type="Proteomes" id="UP000004095">
    <property type="component" value="Unassembled WGS sequence"/>
</dbReference>
<proteinExistence type="predicted"/>
<gene>
    <name evidence="2" type="ORF">M23134_00437</name>
</gene>
<dbReference type="AlphaFoldDB" id="A1ZJ17"/>
<evidence type="ECO:0000313" key="3">
    <source>
        <dbReference type="Proteomes" id="UP000004095"/>
    </source>
</evidence>